<dbReference type="InterPro" id="IPR009450">
    <property type="entry name" value="Plno_GlcNAc_GPI2"/>
</dbReference>
<organism evidence="10 11">
    <name type="scientific">Magnusiomyces paraingens</name>
    <dbReference type="NCBI Taxonomy" id="2606893"/>
    <lineage>
        <taxon>Eukaryota</taxon>
        <taxon>Fungi</taxon>
        <taxon>Dikarya</taxon>
        <taxon>Ascomycota</taxon>
        <taxon>Saccharomycotina</taxon>
        <taxon>Dipodascomycetes</taxon>
        <taxon>Dipodascales</taxon>
        <taxon>Dipodascaceae</taxon>
        <taxon>Magnusiomyces</taxon>
    </lineage>
</organism>
<evidence type="ECO:0000256" key="1">
    <source>
        <dbReference type="ARBA" id="ARBA00004141"/>
    </source>
</evidence>
<dbReference type="PANTHER" id="PTHR12982">
    <property type="entry name" value="PHOSPHATIDYLINOSITOL GLYCAN, CLASS C"/>
    <property type="match status" value="1"/>
</dbReference>
<feature type="transmembrane region" description="Helical" evidence="9">
    <location>
        <begin position="157"/>
        <end position="176"/>
    </location>
</feature>
<dbReference type="PANTHER" id="PTHR12982:SF0">
    <property type="entry name" value="PHOSPHATIDYLINOSITOL N-ACETYLGLUCOSAMINYLTRANSFERASE SUBUNIT C"/>
    <property type="match status" value="1"/>
</dbReference>
<evidence type="ECO:0000256" key="4">
    <source>
        <dbReference type="ARBA" id="ARBA00022502"/>
    </source>
</evidence>
<dbReference type="OrthoDB" id="196709at2759"/>
<evidence type="ECO:0008006" key="12">
    <source>
        <dbReference type="Google" id="ProtNLM"/>
    </source>
</evidence>
<sequence length="435" mass="46881">MASPRKPIVTAVNPFCVPNGALADADSDSDSETTASVSETSDSESETGVPINIVVTPAVSSLSISEAPMDDDAQTFSSGYLSFSASSSSSTTTTHLQLPQGGYSGIAPPLPPWRKLLWVKQPYPDNYVDTTFLSQLKQNSHVQPYTFWALSADFSSVLVHLCTVVHFVIVFVGIYGQGWSPVRFAGGSCVLTAGGYLWLRYYLMDGQSLGPSSSSEPGSLLATFKSALLILFTILALSPVLKSLTQSTSSDSIWALASWLVVGNIFANDYSSTSTRAVTTVFNADQDIELKSSLSTNLALSAAIVLASRLPTTIAVFSFVLFSIQLFGVFPAFVKRIRVAKSPKAAKSSPTVALRYSKTYWSLLATLVTTTYIGLWHICAGADPWFKLLVGGTWLGTQVAVMVVLPLWLLTLQKYKNEIQGPWDPAKPVLQNTRI</sequence>
<dbReference type="RefSeq" id="XP_031854949.1">
    <property type="nucleotide sequence ID" value="XM_031999058.1"/>
</dbReference>
<feature type="region of interest" description="Disordered" evidence="8">
    <location>
        <begin position="18"/>
        <end position="50"/>
    </location>
</feature>
<keyword evidence="4" id="KW-0337">GPI-anchor biosynthesis</keyword>
<dbReference type="UniPathway" id="UPA00196"/>
<evidence type="ECO:0000256" key="7">
    <source>
        <dbReference type="ARBA" id="ARBA00023136"/>
    </source>
</evidence>
<reference evidence="10 11" key="1">
    <citation type="submission" date="2019-09" db="EMBL/GenBank/DDBJ databases">
        <authorList>
            <person name="Brejova B."/>
        </authorList>
    </citation>
    <scope>NUCLEOTIDE SEQUENCE [LARGE SCALE GENOMIC DNA]</scope>
</reference>
<comment type="similarity">
    <text evidence="3">Belongs to the PIGC family.</text>
</comment>
<keyword evidence="5 9" id="KW-0812">Transmembrane</keyword>
<keyword evidence="11" id="KW-1185">Reference proteome</keyword>
<feature type="transmembrane region" description="Helical" evidence="9">
    <location>
        <begin position="253"/>
        <end position="270"/>
    </location>
</feature>
<keyword evidence="6 9" id="KW-1133">Transmembrane helix</keyword>
<protein>
    <recommendedName>
        <fullName evidence="12">Phosphatidylinositol N-acetylglucosaminyltransferase</fullName>
    </recommendedName>
</protein>
<evidence type="ECO:0000256" key="6">
    <source>
        <dbReference type="ARBA" id="ARBA00022989"/>
    </source>
</evidence>
<dbReference type="Pfam" id="PF06432">
    <property type="entry name" value="GPI2"/>
    <property type="match status" value="1"/>
</dbReference>
<dbReference type="EMBL" id="CABVLU010000003">
    <property type="protein sequence ID" value="VVT54949.1"/>
    <property type="molecule type" value="Genomic_DNA"/>
</dbReference>
<evidence type="ECO:0000256" key="3">
    <source>
        <dbReference type="ARBA" id="ARBA00008321"/>
    </source>
</evidence>
<gene>
    <name evidence="10" type="ORF">SAPINGB_P004343</name>
</gene>
<dbReference type="AlphaFoldDB" id="A0A5E8BWC9"/>
<evidence type="ECO:0000313" key="11">
    <source>
        <dbReference type="Proteomes" id="UP000398389"/>
    </source>
</evidence>
<dbReference type="GeneID" id="43583158"/>
<comment type="pathway">
    <text evidence="2">Glycolipid biosynthesis; glycosylphosphatidylinositol-anchor biosynthesis.</text>
</comment>
<feature type="transmembrane region" description="Helical" evidence="9">
    <location>
        <begin position="182"/>
        <end position="199"/>
    </location>
</feature>
<accession>A0A5E8BWC9</accession>
<feature type="transmembrane region" description="Helical" evidence="9">
    <location>
        <begin position="360"/>
        <end position="378"/>
    </location>
</feature>
<feature type="transmembrane region" description="Helical" evidence="9">
    <location>
        <begin position="384"/>
        <end position="410"/>
    </location>
</feature>
<evidence type="ECO:0000256" key="5">
    <source>
        <dbReference type="ARBA" id="ARBA00022692"/>
    </source>
</evidence>
<proteinExistence type="inferred from homology"/>
<evidence type="ECO:0000256" key="2">
    <source>
        <dbReference type="ARBA" id="ARBA00004687"/>
    </source>
</evidence>
<feature type="transmembrane region" description="Helical" evidence="9">
    <location>
        <begin position="220"/>
        <end position="241"/>
    </location>
</feature>
<comment type="subcellular location">
    <subcellularLocation>
        <location evidence="1">Membrane</location>
        <topology evidence="1">Multi-pass membrane protein</topology>
    </subcellularLocation>
</comment>
<dbReference type="Proteomes" id="UP000398389">
    <property type="component" value="Unassembled WGS sequence"/>
</dbReference>
<dbReference type="GO" id="GO:0006506">
    <property type="term" value="P:GPI anchor biosynthetic process"/>
    <property type="evidence" value="ECO:0007669"/>
    <property type="project" value="UniProtKB-UniPathway"/>
</dbReference>
<name>A0A5E8BWC9_9ASCO</name>
<dbReference type="GO" id="GO:0000506">
    <property type="term" value="C:glycosylphosphatidylinositol-N-acetylglucosaminyltransferase (GPI-GnT) complex"/>
    <property type="evidence" value="ECO:0007669"/>
    <property type="project" value="TreeGrafter"/>
</dbReference>
<evidence type="ECO:0000313" key="10">
    <source>
        <dbReference type="EMBL" id="VVT54949.1"/>
    </source>
</evidence>
<evidence type="ECO:0000256" key="9">
    <source>
        <dbReference type="SAM" id="Phobius"/>
    </source>
</evidence>
<evidence type="ECO:0000256" key="8">
    <source>
        <dbReference type="SAM" id="MobiDB-lite"/>
    </source>
</evidence>
<keyword evidence="7 9" id="KW-0472">Membrane</keyword>
<feature type="transmembrane region" description="Helical" evidence="9">
    <location>
        <begin position="314"/>
        <end position="334"/>
    </location>
</feature>